<comment type="similarity">
    <text evidence="2 10 12">Belongs to the GrpE family.</text>
</comment>
<dbReference type="HAMAP" id="MF_01151">
    <property type="entry name" value="GrpE"/>
    <property type="match status" value="1"/>
</dbReference>
<keyword evidence="15" id="KW-1185">Reference proteome</keyword>
<evidence type="ECO:0000256" key="7">
    <source>
        <dbReference type="ARBA" id="ARBA00053401"/>
    </source>
</evidence>
<dbReference type="NCBIfam" id="NF010737">
    <property type="entry name" value="PRK14139.1"/>
    <property type="match status" value="1"/>
</dbReference>
<sequence length="205" mass="22301">MKSNPYKDAQAAQTLTPDPIIDNTDEVILVADPSAEVALENPAEPVVTAEELAAALVAARTDAEAQREQVLRVRAELENIRRRHVNELEKAHKFALEGFARELLQVRDSLELGHQAALDATANVEKLREGTELTLKLLGDVMEKFGVTAVDPLEQPFDPAFHQAISMQPRADVAPNTVVAVVQKGYVLNGRLVRPAMVLVSSAPS</sequence>
<organism evidence="14 15">
    <name type="scientific">Chromatium okenii</name>
    <dbReference type="NCBI Taxonomy" id="61644"/>
    <lineage>
        <taxon>Bacteria</taxon>
        <taxon>Pseudomonadati</taxon>
        <taxon>Pseudomonadota</taxon>
        <taxon>Gammaproteobacteria</taxon>
        <taxon>Chromatiales</taxon>
        <taxon>Chromatiaceae</taxon>
        <taxon>Chromatium</taxon>
    </lineage>
</organism>
<evidence type="ECO:0000256" key="9">
    <source>
        <dbReference type="ARBA" id="ARBA00076414"/>
    </source>
</evidence>
<dbReference type="OrthoDB" id="9789811at2"/>
<dbReference type="Pfam" id="PF01025">
    <property type="entry name" value="GrpE"/>
    <property type="match status" value="1"/>
</dbReference>
<evidence type="ECO:0000256" key="3">
    <source>
        <dbReference type="ARBA" id="ARBA00011738"/>
    </source>
</evidence>
<dbReference type="InterPro" id="IPR009012">
    <property type="entry name" value="GrpE_head"/>
</dbReference>
<dbReference type="GO" id="GO:0051082">
    <property type="term" value="F:unfolded protein binding"/>
    <property type="evidence" value="ECO:0007669"/>
    <property type="project" value="TreeGrafter"/>
</dbReference>
<evidence type="ECO:0000313" key="15">
    <source>
        <dbReference type="Proteomes" id="UP000239936"/>
    </source>
</evidence>
<dbReference type="FunFam" id="2.30.22.10:FF:000001">
    <property type="entry name" value="Protein GrpE"/>
    <property type="match status" value="1"/>
</dbReference>
<accession>A0A2S7XS69</accession>
<protein>
    <recommendedName>
        <fullName evidence="8 10">Protein GrpE</fullName>
    </recommendedName>
    <alternativeName>
        <fullName evidence="9 10">HSP-70 cofactor</fullName>
    </alternativeName>
</protein>
<proteinExistence type="inferred from homology"/>
<dbReference type="InterPro" id="IPR000740">
    <property type="entry name" value="GrpE"/>
</dbReference>
<comment type="function">
    <text evidence="7 10 11">Participates actively in the response to hyperosmotic and heat shock by preventing the aggregation of stress-denatured proteins, in association with DnaK and GrpE. It is the nucleotide exchange factor for DnaK and may function as a thermosensor. Unfolded proteins bind initially to DnaJ; upon interaction with the DnaJ-bound protein, DnaK hydrolyzes its bound ATP, resulting in the formation of a stable complex. GrpE releases ADP from DnaK; ATP binding to DnaK triggers the release of the substrate protein, thus completing the reaction cycle. Several rounds of ATP-dependent interactions between DnaJ, DnaK and GrpE are required for fully efficient folding.</text>
</comment>
<evidence type="ECO:0000256" key="4">
    <source>
        <dbReference type="ARBA" id="ARBA00022490"/>
    </source>
</evidence>
<keyword evidence="5 10" id="KW-0346">Stress response</keyword>
<dbReference type="GO" id="GO:0051087">
    <property type="term" value="F:protein-folding chaperone binding"/>
    <property type="evidence" value="ECO:0007669"/>
    <property type="project" value="InterPro"/>
</dbReference>
<comment type="caution">
    <text evidence="14">The sequence shown here is derived from an EMBL/GenBank/DDBJ whole genome shotgun (WGS) entry which is preliminary data.</text>
</comment>
<dbReference type="InterPro" id="IPR013805">
    <property type="entry name" value="GrpE_CC"/>
</dbReference>
<dbReference type="PANTHER" id="PTHR21237:SF23">
    <property type="entry name" value="GRPE PROTEIN HOMOLOG, MITOCHONDRIAL"/>
    <property type="match status" value="1"/>
</dbReference>
<dbReference type="GO" id="GO:0005829">
    <property type="term" value="C:cytosol"/>
    <property type="evidence" value="ECO:0007669"/>
    <property type="project" value="TreeGrafter"/>
</dbReference>
<evidence type="ECO:0000256" key="10">
    <source>
        <dbReference type="HAMAP-Rule" id="MF_01151"/>
    </source>
</evidence>
<keyword evidence="13" id="KW-0175">Coiled coil</keyword>
<dbReference type="PRINTS" id="PR00773">
    <property type="entry name" value="GRPEPROTEIN"/>
</dbReference>
<keyword evidence="6 10" id="KW-0143">Chaperone</keyword>
<comment type="subcellular location">
    <subcellularLocation>
        <location evidence="1 10">Cytoplasm</location>
    </subcellularLocation>
</comment>
<dbReference type="Gene3D" id="2.30.22.10">
    <property type="entry name" value="Head domain of nucleotide exchange factor GrpE"/>
    <property type="match status" value="1"/>
</dbReference>
<comment type="subunit">
    <text evidence="3 10">Homodimer.</text>
</comment>
<dbReference type="CDD" id="cd00446">
    <property type="entry name" value="GrpE"/>
    <property type="match status" value="1"/>
</dbReference>
<dbReference type="PANTHER" id="PTHR21237">
    <property type="entry name" value="GRPE PROTEIN"/>
    <property type="match status" value="1"/>
</dbReference>
<evidence type="ECO:0000256" key="8">
    <source>
        <dbReference type="ARBA" id="ARBA00072274"/>
    </source>
</evidence>
<dbReference type="SUPFAM" id="SSF51064">
    <property type="entry name" value="Head domain of nucleotide exchange factor GrpE"/>
    <property type="match status" value="1"/>
</dbReference>
<evidence type="ECO:0000256" key="13">
    <source>
        <dbReference type="SAM" id="Coils"/>
    </source>
</evidence>
<evidence type="ECO:0000256" key="12">
    <source>
        <dbReference type="RuleBase" id="RU004478"/>
    </source>
</evidence>
<dbReference type="GO" id="GO:0042803">
    <property type="term" value="F:protein homodimerization activity"/>
    <property type="evidence" value="ECO:0007669"/>
    <property type="project" value="InterPro"/>
</dbReference>
<keyword evidence="4 10" id="KW-0963">Cytoplasm</keyword>
<dbReference type="Gene3D" id="3.90.20.20">
    <property type="match status" value="1"/>
</dbReference>
<dbReference type="GO" id="GO:0006457">
    <property type="term" value="P:protein folding"/>
    <property type="evidence" value="ECO:0007669"/>
    <property type="project" value="InterPro"/>
</dbReference>
<evidence type="ECO:0000256" key="11">
    <source>
        <dbReference type="RuleBase" id="RU000639"/>
    </source>
</evidence>
<evidence type="ECO:0000256" key="1">
    <source>
        <dbReference type="ARBA" id="ARBA00004496"/>
    </source>
</evidence>
<dbReference type="EMBL" id="PPGH01000035">
    <property type="protein sequence ID" value="PQJ96308.1"/>
    <property type="molecule type" value="Genomic_DNA"/>
</dbReference>
<dbReference type="PROSITE" id="PS01071">
    <property type="entry name" value="GRPE"/>
    <property type="match status" value="1"/>
</dbReference>
<reference evidence="14 15" key="1">
    <citation type="submission" date="2018-01" db="EMBL/GenBank/DDBJ databases">
        <title>The complete genome sequence of Chromatium okenii LaCa, a purple sulfur bacterium with a turbulent life.</title>
        <authorList>
            <person name="Luedin S.M."/>
            <person name="Liechti N."/>
            <person name="Storelli N."/>
            <person name="Danza F."/>
            <person name="Wittwer M."/>
            <person name="Pothier J.F."/>
            <person name="Tonolla M.A."/>
        </authorList>
    </citation>
    <scope>NUCLEOTIDE SEQUENCE [LARGE SCALE GENOMIC DNA]</scope>
    <source>
        <strain evidence="14 15">LaCa</strain>
    </source>
</reference>
<dbReference type="AlphaFoldDB" id="A0A2S7XS69"/>
<gene>
    <name evidence="10" type="primary">grpE</name>
    <name evidence="14" type="ORF">CXB77_11225</name>
</gene>
<feature type="coiled-coil region" evidence="13">
    <location>
        <begin position="49"/>
        <end position="83"/>
    </location>
</feature>
<name>A0A2S7XS69_9GAMM</name>
<evidence type="ECO:0000313" key="14">
    <source>
        <dbReference type="EMBL" id="PQJ96308.1"/>
    </source>
</evidence>
<dbReference type="NCBIfam" id="NF010748">
    <property type="entry name" value="PRK14150.1"/>
    <property type="match status" value="1"/>
</dbReference>
<dbReference type="SUPFAM" id="SSF58014">
    <property type="entry name" value="Coiled-coil domain of nucleotide exchange factor GrpE"/>
    <property type="match status" value="1"/>
</dbReference>
<evidence type="ECO:0000256" key="5">
    <source>
        <dbReference type="ARBA" id="ARBA00023016"/>
    </source>
</evidence>
<evidence type="ECO:0000256" key="6">
    <source>
        <dbReference type="ARBA" id="ARBA00023186"/>
    </source>
</evidence>
<dbReference type="Proteomes" id="UP000239936">
    <property type="component" value="Unassembled WGS sequence"/>
</dbReference>
<evidence type="ECO:0000256" key="2">
    <source>
        <dbReference type="ARBA" id="ARBA00009054"/>
    </source>
</evidence>
<dbReference type="RefSeq" id="WP_105073934.1">
    <property type="nucleotide sequence ID" value="NZ_PPGH01000035.1"/>
</dbReference>
<dbReference type="GO" id="GO:0000774">
    <property type="term" value="F:adenyl-nucleotide exchange factor activity"/>
    <property type="evidence" value="ECO:0007669"/>
    <property type="project" value="InterPro"/>
</dbReference>